<reference evidence="3 4" key="1">
    <citation type="submission" date="2019-03" db="EMBL/GenBank/DDBJ databases">
        <authorList>
            <person name="Gaulin E."/>
            <person name="Dumas B."/>
        </authorList>
    </citation>
    <scope>NUCLEOTIDE SEQUENCE [LARGE SCALE GENOMIC DNA]</scope>
    <source>
        <strain evidence="3">CBS 568.67</strain>
    </source>
</reference>
<feature type="region of interest" description="Disordered" evidence="1">
    <location>
        <begin position="101"/>
        <end position="120"/>
    </location>
</feature>
<organism evidence="3 4">
    <name type="scientific">Aphanomyces stellatus</name>
    <dbReference type="NCBI Taxonomy" id="120398"/>
    <lineage>
        <taxon>Eukaryota</taxon>
        <taxon>Sar</taxon>
        <taxon>Stramenopiles</taxon>
        <taxon>Oomycota</taxon>
        <taxon>Saprolegniomycetes</taxon>
        <taxon>Saprolegniales</taxon>
        <taxon>Verrucalvaceae</taxon>
        <taxon>Aphanomyces</taxon>
    </lineage>
</organism>
<dbReference type="AlphaFoldDB" id="A0A485KWX3"/>
<evidence type="ECO:0000313" key="3">
    <source>
        <dbReference type="EMBL" id="VFT89802.1"/>
    </source>
</evidence>
<dbReference type="EMBL" id="CAADRA010005434">
    <property type="protein sequence ID" value="VFT89802.1"/>
    <property type="molecule type" value="Genomic_DNA"/>
</dbReference>
<protein>
    <submittedName>
        <fullName evidence="3">Aste57867_12956 protein</fullName>
    </submittedName>
</protein>
<evidence type="ECO:0000313" key="2">
    <source>
        <dbReference type="EMBL" id="KAF0696258.1"/>
    </source>
</evidence>
<reference evidence="2" key="2">
    <citation type="submission" date="2019-06" db="EMBL/GenBank/DDBJ databases">
        <title>Genomics analysis of Aphanomyces spp. identifies a new class of oomycete effector associated with host adaptation.</title>
        <authorList>
            <person name="Gaulin E."/>
        </authorList>
    </citation>
    <scope>NUCLEOTIDE SEQUENCE</scope>
    <source>
        <strain evidence="2">CBS 578.67</strain>
    </source>
</reference>
<proteinExistence type="predicted"/>
<dbReference type="EMBL" id="VJMH01005413">
    <property type="protein sequence ID" value="KAF0696258.1"/>
    <property type="molecule type" value="Genomic_DNA"/>
</dbReference>
<keyword evidence="4" id="KW-1185">Reference proteome</keyword>
<dbReference type="OrthoDB" id="64785at2759"/>
<dbReference type="Proteomes" id="UP000332933">
    <property type="component" value="Unassembled WGS sequence"/>
</dbReference>
<accession>A0A485KWX3</accession>
<name>A0A485KWX3_9STRA</name>
<evidence type="ECO:0000256" key="1">
    <source>
        <dbReference type="SAM" id="MobiDB-lite"/>
    </source>
</evidence>
<gene>
    <name evidence="3" type="primary">Aste57867_12956</name>
    <name evidence="2" type="ORF">As57867_012908</name>
    <name evidence="3" type="ORF">ASTE57867_12956</name>
</gene>
<evidence type="ECO:0000313" key="4">
    <source>
        <dbReference type="Proteomes" id="UP000332933"/>
    </source>
</evidence>
<sequence>MPPASWSHEPVFRTKAELLAARRNENLRLASTFGHHDAPTKPPHHGRRYVMSGVMHRGRAPGETSTTDHIVFDDDDRGEATKTRTALRQTRRDDDLHELQNIYPKKGGNNQTTHVEKDARRRLAKKDKKEILDRGGRTRTTILQERVQERLLVNQMFQAVLAERPEAKADSVKPLWWKSEAGYVEDPSAMLAASHRVKKSQSEVLKFDGNKDRTLQEVLEKHQKKSSFPEKITALAYRPATAGARVPLNVKWTDAIIRFSMDGTEKEDAVLMDKYDLKFKAPMYSSFTRDKCFNENRIKGLPHVKPPAPVDPCAIDKSVRATKRLVAESLAKRTALDQLKCDYGITRPTTAAPKDKTFHRTYHKDMALPTSRHGDAPAAAVRASGFDHLDVHRLLHLNANTPVALARRHDDDHDCDDESHQ</sequence>